<dbReference type="GO" id="GO:0016020">
    <property type="term" value="C:membrane"/>
    <property type="evidence" value="ECO:0007669"/>
    <property type="project" value="UniProtKB-SubCell"/>
</dbReference>
<evidence type="ECO:0000313" key="9">
    <source>
        <dbReference type="EMBL" id="RVT90649.1"/>
    </source>
</evidence>
<evidence type="ECO:0000256" key="8">
    <source>
        <dbReference type="ARBA" id="ARBA00023180"/>
    </source>
</evidence>
<sequence length="219" mass="23870">MRQGGFYLPVAAAKPKLFARLAGLLPASADATARLKDVLADTRRSVAIVGNGLPGGEHGDAIDRHDIVIRFNDFRLDGRQAELGRRTDLVCTSLIRSPGLQQPDLHAARYGALLPQHRPWVRAYWTEVAAEAGRGTAISFLPDETLRRRHEHELGVFMSSGLLVLALLHDLRGRLDPDSIFGMPLLQGAGDGRRVIGDPSHNGHYWGREAALLARLLGG</sequence>
<evidence type="ECO:0000256" key="2">
    <source>
        <dbReference type="ARBA" id="ARBA00004308"/>
    </source>
</evidence>
<evidence type="ECO:0000256" key="7">
    <source>
        <dbReference type="ARBA" id="ARBA00023136"/>
    </source>
</evidence>
<proteinExistence type="predicted"/>
<keyword evidence="6" id="KW-1133">Transmembrane helix</keyword>
<comment type="caution">
    <text evidence="9">The sequence shown here is derived from an EMBL/GenBank/DDBJ whole genome shotgun (WGS) entry which is preliminary data.</text>
</comment>
<comment type="subcellular location">
    <subcellularLocation>
        <location evidence="2">Endomembrane system</location>
    </subcellularLocation>
    <subcellularLocation>
        <location evidence="1">Membrane</location>
        <topology evidence="1">Single-pass membrane protein</topology>
    </subcellularLocation>
</comment>
<dbReference type="AlphaFoldDB" id="A0A437LYZ3"/>
<accession>A0A437LYZ3</accession>
<evidence type="ECO:0000256" key="5">
    <source>
        <dbReference type="ARBA" id="ARBA00022692"/>
    </source>
</evidence>
<dbReference type="GO" id="GO:0012505">
    <property type="term" value="C:endomembrane system"/>
    <property type="evidence" value="ECO:0007669"/>
    <property type="project" value="UniProtKB-SubCell"/>
</dbReference>
<dbReference type="Proteomes" id="UP000282957">
    <property type="component" value="Unassembled WGS sequence"/>
</dbReference>
<gene>
    <name evidence="9" type="ORF">EOD42_23395</name>
</gene>
<protein>
    <submittedName>
        <fullName evidence="9">Uncharacterized protein</fullName>
    </submittedName>
</protein>
<evidence type="ECO:0000256" key="1">
    <source>
        <dbReference type="ARBA" id="ARBA00004167"/>
    </source>
</evidence>
<dbReference type="InterPro" id="IPR038578">
    <property type="entry name" value="GT29-like_sf"/>
</dbReference>
<evidence type="ECO:0000256" key="4">
    <source>
        <dbReference type="ARBA" id="ARBA00022679"/>
    </source>
</evidence>
<dbReference type="Gene3D" id="3.90.1480.20">
    <property type="entry name" value="Glycosyl transferase family 29"/>
    <property type="match status" value="1"/>
</dbReference>
<dbReference type="InterPro" id="IPR001675">
    <property type="entry name" value="Glyco_trans_29"/>
</dbReference>
<keyword evidence="10" id="KW-1185">Reference proteome</keyword>
<keyword evidence="5" id="KW-0812">Transmembrane</keyword>
<dbReference type="EMBL" id="SACL01000013">
    <property type="protein sequence ID" value="RVT90649.1"/>
    <property type="molecule type" value="Genomic_DNA"/>
</dbReference>
<evidence type="ECO:0000313" key="10">
    <source>
        <dbReference type="Proteomes" id="UP000282957"/>
    </source>
</evidence>
<dbReference type="OrthoDB" id="8451561at2"/>
<name>A0A437LYZ3_9PROT</name>
<dbReference type="GO" id="GO:0008373">
    <property type="term" value="F:sialyltransferase activity"/>
    <property type="evidence" value="ECO:0007669"/>
    <property type="project" value="InterPro"/>
</dbReference>
<keyword evidence="8" id="KW-0325">Glycoprotein</keyword>
<organism evidence="9 10">
    <name type="scientific">Rhodovarius crocodyli</name>
    <dbReference type="NCBI Taxonomy" id="1979269"/>
    <lineage>
        <taxon>Bacteria</taxon>
        <taxon>Pseudomonadati</taxon>
        <taxon>Pseudomonadota</taxon>
        <taxon>Alphaproteobacteria</taxon>
        <taxon>Acetobacterales</taxon>
        <taxon>Roseomonadaceae</taxon>
        <taxon>Rhodovarius</taxon>
    </lineage>
</organism>
<dbReference type="Pfam" id="PF00777">
    <property type="entry name" value="Glyco_transf_29"/>
    <property type="match status" value="1"/>
</dbReference>
<evidence type="ECO:0000256" key="3">
    <source>
        <dbReference type="ARBA" id="ARBA00022676"/>
    </source>
</evidence>
<keyword evidence="4" id="KW-0808">Transferase</keyword>
<evidence type="ECO:0000256" key="6">
    <source>
        <dbReference type="ARBA" id="ARBA00022989"/>
    </source>
</evidence>
<reference evidence="9 10" key="1">
    <citation type="submission" date="2019-01" db="EMBL/GenBank/DDBJ databases">
        <authorList>
            <person name="Chen W.-M."/>
        </authorList>
    </citation>
    <scope>NUCLEOTIDE SEQUENCE [LARGE SCALE GENOMIC DNA]</scope>
    <source>
        <strain evidence="9 10">CCP-6</strain>
    </source>
</reference>
<keyword evidence="3" id="KW-0328">Glycosyltransferase</keyword>
<keyword evidence="7" id="KW-0472">Membrane</keyword>